<comment type="caution">
    <text evidence="2">The sequence shown here is derived from an EMBL/GenBank/DDBJ whole genome shotgun (WGS) entry which is preliminary data.</text>
</comment>
<evidence type="ECO:0000259" key="1">
    <source>
        <dbReference type="Pfam" id="PF04213"/>
    </source>
</evidence>
<evidence type="ECO:0000313" key="3">
    <source>
        <dbReference type="Proteomes" id="UP000031030"/>
    </source>
</evidence>
<reference evidence="2 3" key="1">
    <citation type="submission" date="2014-11" db="EMBL/GenBank/DDBJ databases">
        <title>Genome sequence of Microbacterium mangrovi MUSC 115(T).</title>
        <authorList>
            <person name="Lee L.-H."/>
        </authorList>
    </citation>
    <scope>NUCLEOTIDE SEQUENCE [LARGE SCALE GENOMIC DNA]</scope>
    <source>
        <strain evidence="2 3">MUSC 115</strain>
    </source>
</reference>
<dbReference type="Pfam" id="PF04213">
    <property type="entry name" value="HtaA"/>
    <property type="match status" value="1"/>
</dbReference>
<proteinExistence type="predicted"/>
<gene>
    <name evidence="2" type="ORF">LK09_10075</name>
</gene>
<feature type="domain" description="Htaa" evidence="1">
    <location>
        <begin position="9"/>
        <end position="155"/>
    </location>
</feature>
<dbReference type="EMBL" id="JTDK01000008">
    <property type="protein sequence ID" value="KHK97821.1"/>
    <property type="molecule type" value="Genomic_DNA"/>
</dbReference>
<dbReference type="RefSeq" id="WP_039398836.1">
    <property type="nucleotide sequence ID" value="NZ_JTDK01000008.1"/>
</dbReference>
<keyword evidence="3" id="KW-1185">Reference proteome</keyword>
<sequence>MSTSGTEAGALQWAIRDSLLSYVTRIARGTSEVSGGAQEGEGGTFRFPLTRAVQEGADWRLSFAGSVRLRAHHGHLDILIQDPEVAIGPEGGVLATHVAGAPDALLPLVALSPAEPLGADGRLQWSDVEAALAGNAVEMFGSVYAAGTEMAPIGIEFALDS</sequence>
<dbReference type="InterPro" id="IPR007331">
    <property type="entry name" value="Htaa"/>
</dbReference>
<dbReference type="STRING" id="1348253.LK09_10075"/>
<dbReference type="Proteomes" id="UP000031030">
    <property type="component" value="Unassembled WGS sequence"/>
</dbReference>
<protein>
    <recommendedName>
        <fullName evidence="1">Htaa domain-containing protein</fullName>
    </recommendedName>
</protein>
<organism evidence="2 3">
    <name type="scientific">Microbacterium mangrovi</name>
    <dbReference type="NCBI Taxonomy" id="1348253"/>
    <lineage>
        <taxon>Bacteria</taxon>
        <taxon>Bacillati</taxon>
        <taxon>Actinomycetota</taxon>
        <taxon>Actinomycetes</taxon>
        <taxon>Micrococcales</taxon>
        <taxon>Microbacteriaceae</taxon>
        <taxon>Microbacterium</taxon>
    </lineage>
</organism>
<dbReference type="OrthoDB" id="7210788at2"/>
<accession>A0A0B2A882</accession>
<name>A0A0B2A882_9MICO</name>
<evidence type="ECO:0000313" key="2">
    <source>
        <dbReference type="EMBL" id="KHK97821.1"/>
    </source>
</evidence>
<dbReference type="AlphaFoldDB" id="A0A0B2A882"/>